<reference evidence="2 3" key="1">
    <citation type="submission" date="2018-11" db="EMBL/GenBank/DDBJ databases">
        <authorList>
            <consortium name="Pathogen Informatics"/>
        </authorList>
    </citation>
    <scope>NUCLEOTIDE SEQUENCE [LARGE SCALE GENOMIC DNA]</scope>
</reference>
<proteinExistence type="predicted"/>
<dbReference type="AlphaFoldDB" id="A0A3P7KXG9"/>
<evidence type="ECO:0000256" key="1">
    <source>
        <dbReference type="SAM" id="MobiDB-lite"/>
    </source>
</evidence>
<dbReference type="EMBL" id="UYRU01047849">
    <property type="protein sequence ID" value="VDN09815.1"/>
    <property type="molecule type" value="Genomic_DNA"/>
</dbReference>
<dbReference type="Proteomes" id="UP000281553">
    <property type="component" value="Unassembled WGS sequence"/>
</dbReference>
<sequence>MSYRICKLSVVRQFASKKPCHETGKKELNHFTIIHWKEKIRKDVTIITVSHPKICPIHMMRDPGKPGKIVGQDISLDSSDDLCGADGALFWLVATAARSASLLGVKDCQKWLDLHMAENMRGSDADQQTDEMGNNEVKKTDRFLRGVAIPNLVALVLCHYLQDYSYHADAYTADNLVSGRHTYRLSKGVNKVLQANWTANPDSGTVDDTESDIQGVSGRALGSRKASAG</sequence>
<feature type="region of interest" description="Disordered" evidence="1">
    <location>
        <begin position="199"/>
        <end position="229"/>
    </location>
</feature>
<dbReference type="OrthoDB" id="6252030at2759"/>
<evidence type="ECO:0000313" key="2">
    <source>
        <dbReference type="EMBL" id="VDN09815.1"/>
    </source>
</evidence>
<keyword evidence="3" id="KW-1185">Reference proteome</keyword>
<evidence type="ECO:0000313" key="3">
    <source>
        <dbReference type="Proteomes" id="UP000281553"/>
    </source>
</evidence>
<accession>A0A3P7KXG9</accession>
<gene>
    <name evidence="2" type="ORF">DILT_LOCUS5646</name>
</gene>
<name>A0A3P7KXG9_DIBLA</name>
<organism evidence="2 3">
    <name type="scientific">Dibothriocephalus latus</name>
    <name type="common">Fish tapeworm</name>
    <name type="synonym">Diphyllobothrium latum</name>
    <dbReference type="NCBI Taxonomy" id="60516"/>
    <lineage>
        <taxon>Eukaryota</taxon>
        <taxon>Metazoa</taxon>
        <taxon>Spiralia</taxon>
        <taxon>Lophotrochozoa</taxon>
        <taxon>Platyhelminthes</taxon>
        <taxon>Cestoda</taxon>
        <taxon>Eucestoda</taxon>
        <taxon>Diphyllobothriidea</taxon>
        <taxon>Diphyllobothriidae</taxon>
        <taxon>Dibothriocephalus</taxon>
    </lineage>
</organism>
<protein>
    <submittedName>
        <fullName evidence="2">Uncharacterized protein</fullName>
    </submittedName>
</protein>